<organism evidence="1">
    <name type="scientific">Candidatus Electrothrix aestuarii</name>
    <dbReference type="NCBI Taxonomy" id="3062594"/>
    <lineage>
        <taxon>Bacteria</taxon>
        <taxon>Pseudomonadati</taxon>
        <taxon>Thermodesulfobacteriota</taxon>
        <taxon>Desulfobulbia</taxon>
        <taxon>Desulfobulbales</taxon>
        <taxon>Desulfobulbaceae</taxon>
        <taxon>Candidatus Electrothrix</taxon>
    </lineage>
</organism>
<dbReference type="KEGG" id="eaj:Q3M24_03270"/>
<accession>A0AAU8LWY1</accession>
<protein>
    <submittedName>
        <fullName evidence="1">DUF2959 family protein</fullName>
    </submittedName>
</protein>
<gene>
    <name evidence="1" type="ORF">Q3M24_03270</name>
</gene>
<reference evidence="1" key="1">
    <citation type="journal article" date="2024" name="Syst. Appl. Microbiol.">
        <title>First single-strain enrichments of Electrothrix cable bacteria, description of E. aestuarii sp. nov. and E. rattekaaiensis sp. nov., and proposal of a cable bacteria taxonomy following the rules of the SeqCode.</title>
        <authorList>
            <person name="Plum-Jensen L.E."/>
            <person name="Schramm A."/>
            <person name="Marshall I.P.G."/>
        </authorList>
    </citation>
    <scope>NUCLEOTIDE SEQUENCE</scope>
    <source>
        <strain evidence="1">Rat1</strain>
    </source>
</reference>
<sequence length="220" mass="25033">MSPSRQPLFSLIALLFAALLLSACSSAYYSAMEKVGVHKRDILVDRVEGARDAQQDAQEEFKSALEQFASVVALRETDLKVAYDKLNGEYLDCQEASKEVSDRINKVEKVSEDLFEEWEEELDLYENQTYRANSKRQLRETKSRYRDMLSSMRAAERSMAPVLQTFEDNVLYLKHNLNAQAIGSLQGQFAGLQKDIDVLIERMNKAIQESNAFIAQMGQS</sequence>
<dbReference type="PROSITE" id="PS51257">
    <property type="entry name" value="PROKAR_LIPOPROTEIN"/>
    <property type="match status" value="1"/>
</dbReference>
<dbReference type="InterPro" id="IPR021342">
    <property type="entry name" value="DUF2959"/>
</dbReference>
<dbReference type="AlphaFoldDB" id="A0AAU8LWY1"/>
<dbReference type="EMBL" id="CP159373">
    <property type="protein sequence ID" value="XCN73792.1"/>
    <property type="molecule type" value="Genomic_DNA"/>
</dbReference>
<dbReference type="Pfam" id="PF11172">
    <property type="entry name" value="DUF2959"/>
    <property type="match status" value="1"/>
</dbReference>
<evidence type="ECO:0000313" key="1">
    <source>
        <dbReference type="EMBL" id="XCN73792.1"/>
    </source>
</evidence>
<reference evidence="1" key="2">
    <citation type="submission" date="2024-06" db="EMBL/GenBank/DDBJ databases">
        <authorList>
            <person name="Plum-Jensen L.E."/>
            <person name="Schramm A."/>
            <person name="Marshall I.P.G."/>
        </authorList>
    </citation>
    <scope>NUCLEOTIDE SEQUENCE</scope>
    <source>
        <strain evidence="1">Rat1</strain>
    </source>
</reference>
<proteinExistence type="predicted"/>
<name>A0AAU8LWY1_9BACT</name>